<dbReference type="RefSeq" id="WP_094789034.1">
    <property type="nucleotide sequence ID" value="NZ_NDXW01000001.1"/>
</dbReference>
<protein>
    <submittedName>
        <fullName evidence="5">Exonuclease</fullName>
    </submittedName>
</protein>
<reference evidence="5 6" key="1">
    <citation type="submission" date="2017-04" db="EMBL/GenBank/DDBJ databases">
        <title>Draft genome sequence of Zooshikella ganghwensis VG4 isolated from Red Sea sediments.</title>
        <authorList>
            <person name="Rehman Z."/>
            <person name="Alam I."/>
            <person name="Kamau A."/>
            <person name="Bajic V."/>
            <person name="Leiknes T."/>
        </authorList>
    </citation>
    <scope>NUCLEOTIDE SEQUENCE [LARGE SCALE GENOMIC DNA]</scope>
    <source>
        <strain evidence="5 6">VG4</strain>
    </source>
</reference>
<dbReference type="SUPFAM" id="SSF53098">
    <property type="entry name" value="Ribonuclease H-like"/>
    <property type="match status" value="1"/>
</dbReference>
<proteinExistence type="predicted"/>
<keyword evidence="6" id="KW-1185">Reference proteome</keyword>
<dbReference type="CDD" id="cd06133">
    <property type="entry name" value="ERI-1_3'hExo_like"/>
    <property type="match status" value="1"/>
</dbReference>
<dbReference type="InterPro" id="IPR013520">
    <property type="entry name" value="Ribonucl_H"/>
</dbReference>
<organism evidence="5 6">
    <name type="scientific">Zooshikella ganghwensis</name>
    <dbReference type="NCBI Taxonomy" id="202772"/>
    <lineage>
        <taxon>Bacteria</taxon>
        <taxon>Pseudomonadati</taxon>
        <taxon>Pseudomonadota</taxon>
        <taxon>Gammaproteobacteria</taxon>
        <taxon>Oceanospirillales</taxon>
        <taxon>Zooshikellaceae</taxon>
        <taxon>Zooshikella</taxon>
    </lineage>
</organism>
<dbReference type="AlphaFoldDB" id="A0A4P9VRN6"/>
<dbReference type="EMBL" id="NDXW01000001">
    <property type="protein sequence ID" value="RDH46243.1"/>
    <property type="molecule type" value="Genomic_DNA"/>
</dbReference>
<evidence type="ECO:0000256" key="3">
    <source>
        <dbReference type="ARBA" id="ARBA00022839"/>
    </source>
</evidence>
<evidence type="ECO:0000259" key="4">
    <source>
        <dbReference type="SMART" id="SM00479"/>
    </source>
</evidence>
<dbReference type="Pfam" id="PF00929">
    <property type="entry name" value="RNase_T"/>
    <property type="match status" value="1"/>
</dbReference>
<dbReference type="GO" id="GO:0006259">
    <property type="term" value="P:DNA metabolic process"/>
    <property type="evidence" value="ECO:0007669"/>
    <property type="project" value="UniProtKB-ARBA"/>
</dbReference>
<evidence type="ECO:0000256" key="2">
    <source>
        <dbReference type="ARBA" id="ARBA00022801"/>
    </source>
</evidence>
<evidence type="ECO:0000313" key="6">
    <source>
        <dbReference type="Proteomes" id="UP000257039"/>
    </source>
</evidence>
<dbReference type="InterPro" id="IPR047201">
    <property type="entry name" value="ERI-1_3'hExo-like"/>
</dbReference>
<keyword evidence="2" id="KW-0378">Hydrolase</keyword>
<dbReference type="InterPro" id="IPR036397">
    <property type="entry name" value="RNaseH_sf"/>
</dbReference>
<feature type="domain" description="Exonuclease" evidence="4">
    <location>
        <begin position="9"/>
        <end position="188"/>
    </location>
</feature>
<accession>A0A4P9VRN6</accession>
<dbReference type="PANTHER" id="PTHR23044">
    <property type="entry name" value="3'-5' EXONUCLEASE ERI1-RELATED"/>
    <property type="match status" value="1"/>
</dbReference>
<dbReference type="Proteomes" id="UP000257039">
    <property type="component" value="Unassembled WGS sequence"/>
</dbReference>
<keyword evidence="3 5" id="KW-0269">Exonuclease</keyword>
<evidence type="ECO:0000256" key="1">
    <source>
        <dbReference type="ARBA" id="ARBA00022722"/>
    </source>
</evidence>
<dbReference type="SMART" id="SM00479">
    <property type="entry name" value="EXOIII"/>
    <property type="match status" value="1"/>
</dbReference>
<comment type="caution">
    <text evidence="5">The sequence shown here is derived from an EMBL/GenBank/DDBJ whole genome shotgun (WGS) entry which is preliminary data.</text>
</comment>
<evidence type="ECO:0000313" key="5">
    <source>
        <dbReference type="EMBL" id="RDH46243.1"/>
    </source>
</evidence>
<dbReference type="Gene3D" id="3.30.420.10">
    <property type="entry name" value="Ribonuclease H-like superfamily/Ribonuclease H"/>
    <property type="match status" value="1"/>
</dbReference>
<dbReference type="PANTHER" id="PTHR23044:SF61">
    <property type="entry name" value="3'-5' EXORIBONUCLEASE 1-RELATED"/>
    <property type="match status" value="1"/>
</dbReference>
<dbReference type="InterPro" id="IPR051274">
    <property type="entry name" value="3-5_Exoribonuclease"/>
</dbReference>
<dbReference type="GO" id="GO:0003676">
    <property type="term" value="F:nucleic acid binding"/>
    <property type="evidence" value="ECO:0007669"/>
    <property type="project" value="InterPro"/>
</dbReference>
<keyword evidence="1" id="KW-0540">Nuclease</keyword>
<dbReference type="InterPro" id="IPR012337">
    <property type="entry name" value="RNaseH-like_sf"/>
</dbReference>
<gene>
    <name evidence="5" type="ORF">B9G39_23900</name>
</gene>
<dbReference type="GO" id="GO:0000175">
    <property type="term" value="F:3'-5'-RNA exonuclease activity"/>
    <property type="evidence" value="ECO:0007669"/>
    <property type="project" value="InterPro"/>
</dbReference>
<sequence>MEAMSNYKNFLIIDLEATCCDQKTIARNQMEIIEIGAVLTEVKTLAIVDEFQTFIRPIRNPVLTPFCTELTSITQKNVDNAPGFAEAIEHLKQWLQSYSSYIFCSWGDYDKKQFEQDCQFHQVAYPLTNGHINIKKAFSEAQGLKRKYGMSTALNLIGAQLEGTHHRGIDDARNMVKLMPFVLGRKKLSRL</sequence>
<name>A0A4P9VRN6_9GAMM</name>